<keyword evidence="3 9" id="KW-0597">Phosphoprotein</keyword>
<dbReference type="RefSeq" id="WP_131904220.1">
    <property type="nucleotide sequence ID" value="NZ_BAAAFU010000008.1"/>
</dbReference>
<evidence type="ECO:0000256" key="9">
    <source>
        <dbReference type="PROSITE-ProRule" id="PRU00169"/>
    </source>
</evidence>
<dbReference type="Gene3D" id="3.40.50.2300">
    <property type="match status" value="1"/>
</dbReference>
<evidence type="ECO:0000313" key="14">
    <source>
        <dbReference type="EMBL" id="TCJ88526.1"/>
    </source>
</evidence>
<dbReference type="PROSITE" id="PS50113">
    <property type="entry name" value="PAC"/>
    <property type="match status" value="1"/>
</dbReference>
<keyword evidence="7" id="KW-0067">ATP-binding</keyword>
<dbReference type="CDD" id="cd00082">
    <property type="entry name" value="HisKA"/>
    <property type="match status" value="1"/>
</dbReference>
<keyword evidence="15" id="KW-1185">Reference proteome</keyword>
<dbReference type="Pfam" id="PF00989">
    <property type="entry name" value="PAS"/>
    <property type="match status" value="1"/>
</dbReference>
<evidence type="ECO:0000256" key="8">
    <source>
        <dbReference type="ARBA" id="ARBA00023012"/>
    </source>
</evidence>
<organism evidence="14 15">
    <name type="scientific">Cocleimonas flava</name>
    <dbReference type="NCBI Taxonomy" id="634765"/>
    <lineage>
        <taxon>Bacteria</taxon>
        <taxon>Pseudomonadati</taxon>
        <taxon>Pseudomonadota</taxon>
        <taxon>Gammaproteobacteria</taxon>
        <taxon>Thiotrichales</taxon>
        <taxon>Thiotrichaceae</taxon>
        <taxon>Cocleimonas</taxon>
    </lineage>
</organism>
<keyword evidence="4" id="KW-0808">Transferase</keyword>
<keyword evidence="6" id="KW-0418">Kinase</keyword>
<feature type="domain" description="PAS" evidence="12">
    <location>
        <begin position="25"/>
        <end position="95"/>
    </location>
</feature>
<dbReference type="Pfam" id="PF00072">
    <property type="entry name" value="Response_reg"/>
    <property type="match status" value="1"/>
</dbReference>
<accession>A0A4R1F2W2</accession>
<gene>
    <name evidence="14" type="ORF">EV695_0383</name>
</gene>
<dbReference type="PROSITE" id="PS50109">
    <property type="entry name" value="HIS_KIN"/>
    <property type="match status" value="1"/>
</dbReference>
<feature type="domain" description="Histidine kinase" evidence="10">
    <location>
        <begin position="164"/>
        <end position="381"/>
    </location>
</feature>
<evidence type="ECO:0000256" key="5">
    <source>
        <dbReference type="ARBA" id="ARBA00022741"/>
    </source>
</evidence>
<dbReference type="GO" id="GO:0000155">
    <property type="term" value="F:phosphorelay sensor kinase activity"/>
    <property type="evidence" value="ECO:0007669"/>
    <property type="project" value="InterPro"/>
</dbReference>
<dbReference type="InterPro" id="IPR003661">
    <property type="entry name" value="HisK_dim/P_dom"/>
</dbReference>
<dbReference type="PROSITE" id="PS50110">
    <property type="entry name" value="RESPONSE_REGULATORY"/>
    <property type="match status" value="1"/>
</dbReference>
<name>A0A4R1F2W2_9GAMM</name>
<dbReference type="NCBIfam" id="TIGR00229">
    <property type="entry name" value="sensory_box"/>
    <property type="match status" value="1"/>
</dbReference>
<keyword evidence="8" id="KW-0902">Two-component regulatory system</keyword>
<evidence type="ECO:0000259" key="12">
    <source>
        <dbReference type="PROSITE" id="PS50112"/>
    </source>
</evidence>
<evidence type="ECO:0000313" key="15">
    <source>
        <dbReference type="Proteomes" id="UP000294887"/>
    </source>
</evidence>
<dbReference type="GO" id="GO:0006355">
    <property type="term" value="P:regulation of DNA-templated transcription"/>
    <property type="evidence" value="ECO:0007669"/>
    <property type="project" value="InterPro"/>
</dbReference>
<dbReference type="InterPro" id="IPR035965">
    <property type="entry name" value="PAS-like_dom_sf"/>
</dbReference>
<dbReference type="InterPro" id="IPR004358">
    <property type="entry name" value="Sig_transdc_His_kin-like_C"/>
</dbReference>
<dbReference type="PROSITE" id="PS50112">
    <property type="entry name" value="PAS"/>
    <property type="match status" value="1"/>
</dbReference>
<evidence type="ECO:0000256" key="7">
    <source>
        <dbReference type="ARBA" id="ARBA00022840"/>
    </source>
</evidence>
<feature type="domain" description="Response regulatory" evidence="11">
    <location>
        <begin position="400"/>
        <end position="520"/>
    </location>
</feature>
<feature type="domain" description="PAC" evidence="13">
    <location>
        <begin position="99"/>
        <end position="151"/>
    </location>
</feature>
<keyword evidence="5" id="KW-0547">Nucleotide-binding</keyword>
<dbReference type="Gene3D" id="3.30.565.10">
    <property type="entry name" value="Histidine kinase-like ATPase, C-terminal domain"/>
    <property type="match status" value="1"/>
</dbReference>
<evidence type="ECO:0000256" key="6">
    <source>
        <dbReference type="ARBA" id="ARBA00022777"/>
    </source>
</evidence>
<dbReference type="InterPro" id="IPR013767">
    <property type="entry name" value="PAS_fold"/>
</dbReference>
<dbReference type="InterPro" id="IPR003594">
    <property type="entry name" value="HATPase_dom"/>
</dbReference>
<dbReference type="EC" id="2.7.13.3" evidence="2"/>
<dbReference type="Proteomes" id="UP000294887">
    <property type="component" value="Unassembled WGS sequence"/>
</dbReference>
<dbReference type="CDD" id="cd00156">
    <property type="entry name" value="REC"/>
    <property type="match status" value="1"/>
</dbReference>
<dbReference type="InterPro" id="IPR000700">
    <property type="entry name" value="PAS-assoc_C"/>
</dbReference>
<dbReference type="InterPro" id="IPR011006">
    <property type="entry name" value="CheY-like_superfamily"/>
</dbReference>
<dbReference type="InterPro" id="IPR001789">
    <property type="entry name" value="Sig_transdc_resp-reg_receiver"/>
</dbReference>
<evidence type="ECO:0000256" key="4">
    <source>
        <dbReference type="ARBA" id="ARBA00022679"/>
    </source>
</evidence>
<dbReference type="SUPFAM" id="SSF52172">
    <property type="entry name" value="CheY-like"/>
    <property type="match status" value="1"/>
</dbReference>
<comment type="catalytic activity">
    <reaction evidence="1">
        <text>ATP + protein L-histidine = ADP + protein N-phospho-L-histidine.</text>
        <dbReference type="EC" id="2.7.13.3"/>
    </reaction>
</comment>
<protein>
    <recommendedName>
        <fullName evidence="2">histidine kinase</fullName>
        <ecNumber evidence="2">2.7.13.3</ecNumber>
    </recommendedName>
</protein>
<dbReference type="PANTHER" id="PTHR43065:SF42">
    <property type="entry name" value="TWO-COMPONENT SENSOR PPRA"/>
    <property type="match status" value="1"/>
</dbReference>
<evidence type="ECO:0000256" key="1">
    <source>
        <dbReference type="ARBA" id="ARBA00000085"/>
    </source>
</evidence>
<dbReference type="PANTHER" id="PTHR43065">
    <property type="entry name" value="SENSOR HISTIDINE KINASE"/>
    <property type="match status" value="1"/>
</dbReference>
<dbReference type="OrthoDB" id="1931120at2"/>
<dbReference type="SUPFAM" id="SSF47384">
    <property type="entry name" value="Homodimeric domain of signal transducing histidine kinase"/>
    <property type="match status" value="1"/>
</dbReference>
<dbReference type="Gene3D" id="3.30.450.20">
    <property type="entry name" value="PAS domain"/>
    <property type="match status" value="1"/>
</dbReference>
<dbReference type="SMART" id="SM00091">
    <property type="entry name" value="PAS"/>
    <property type="match status" value="1"/>
</dbReference>
<sequence>MISSLDQNLSENKTISETSNELELLARQYEGVINNLKEVVFQADIEGRWTFLNPAWETITGFSVAESLGKKYLNFVHINDRADNHSKFIPLINQDKDSCTHEVRYTKKSGEIVWIEVYAGRTYDEKGEVTGITGTLTDVTTKRLLDDEIRRTQRLESVGLLAAGIAHDFNNLLTVVLSNLSYMGSKPIIQNDGELDGCVMDAQKAGTRAKDLTQQLLTFAKGGAPICELTNIIETVKDAVALGVSGTEVSTFFEVAENIPQIEVDAGQISQAVHNVVLNAVEAMATDGEVKVEILFNKNKRVKPESSSEGEVLIKISDSGIGMSEETLEHLFDPYYSTKKRGSGLGLALVHSIIERHSGRVRVDSELDKGTTVNISLPGSCSAVKDVPKTAPEPKVSGGRVLVLDDNEQILRAITLLLRTINFEVETVVDGDKAVESYLRGAKEGRPFDVVISDLTIPDSMDGIETVQKIKEIDPDVVAIVSSGYSNDPVMSDPLKYGFKGVLEKPYSVDRLKRVLQSVLS</sequence>
<evidence type="ECO:0000259" key="11">
    <source>
        <dbReference type="PROSITE" id="PS50110"/>
    </source>
</evidence>
<proteinExistence type="predicted"/>
<dbReference type="InterPro" id="IPR036890">
    <property type="entry name" value="HATPase_C_sf"/>
</dbReference>
<dbReference type="SMART" id="SM00388">
    <property type="entry name" value="HisKA"/>
    <property type="match status" value="1"/>
</dbReference>
<dbReference type="InterPro" id="IPR005467">
    <property type="entry name" value="His_kinase_dom"/>
</dbReference>
<dbReference type="SMART" id="SM00387">
    <property type="entry name" value="HATPase_c"/>
    <property type="match status" value="1"/>
</dbReference>
<evidence type="ECO:0000259" key="13">
    <source>
        <dbReference type="PROSITE" id="PS50113"/>
    </source>
</evidence>
<dbReference type="EMBL" id="SMFQ01000002">
    <property type="protein sequence ID" value="TCJ88526.1"/>
    <property type="molecule type" value="Genomic_DNA"/>
</dbReference>
<dbReference type="GO" id="GO:0005524">
    <property type="term" value="F:ATP binding"/>
    <property type="evidence" value="ECO:0007669"/>
    <property type="project" value="UniProtKB-KW"/>
</dbReference>
<dbReference type="InterPro" id="IPR000014">
    <property type="entry name" value="PAS"/>
</dbReference>
<dbReference type="SUPFAM" id="SSF55874">
    <property type="entry name" value="ATPase domain of HSP90 chaperone/DNA topoisomerase II/histidine kinase"/>
    <property type="match status" value="1"/>
</dbReference>
<dbReference type="Pfam" id="PF02518">
    <property type="entry name" value="HATPase_c"/>
    <property type="match status" value="1"/>
</dbReference>
<dbReference type="SMART" id="SM00448">
    <property type="entry name" value="REC"/>
    <property type="match status" value="1"/>
</dbReference>
<dbReference type="InterPro" id="IPR001610">
    <property type="entry name" value="PAC"/>
</dbReference>
<evidence type="ECO:0000256" key="3">
    <source>
        <dbReference type="ARBA" id="ARBA00022553"/>
    </source>
</evidence>
<reference evidence="14 15" key="1">
    <citation type="submission" date="2019-03" db="EMBL/GenBank/DDBJ databases">
        <title>Genomic Encyclopedia of Type Strains, Phase IV (KMG-IV): sequencing the most valuable type-strain genomes for metagenomic binning, comparative biology and taxonomic classification.</title>
        <authorList>
            <person name="Goeker M."/>
        </authorList>
    </citation>
    <scope>NUCLEOTIDE SEQUENCE [LARGE SCALE GENOMIC DNA]</scope>
    <source>
        <strain evidence="14 15">DSM 24830</strain>
    </source>
</reference>
<feature type="modified residue" description="4-aspartylphosphate" evidence="9">
    <location>
        <position position="454"/>
    </location>
</feature>
<dbReference type="InterPro" id="IPR036097">
    <property type="entry name" value="HisK_dim/P_sf"/>
</dbReference>
<dbReference type="PRINTS" id="PR00344">
    <property type="entry name" value="BCTRLSENSOR"/>
</dbReference>
<dbReference type="Gene3D" id="1.10.287.130">
    <property type="match status" value="1"/>
</dbReference>
<evidence type="ECO:0000256" key="2">
    <source>
        <dbReference type="ARBA" id="ARBA00012438"/>
    </source>
</evidence>
<dbReference type="AlphaFoldDB" id="A0A4R1F2W2"/>
<comment type="caution">
    <text evidence="14">The sequence shown here is derived from an EMBL/GenBank/DDBJ whole genome shotgun (WGS) entry which is preliminary data.</text>
</comment>
<evidence type="ECO:0000259" key="10">
    <source>
        <dbReference type="PROSITE" id="PS50109"/>
    </source>
</evidence>
<dbReference type="CDD" id="cd00130">
    <property type="entry name" value="PAS"/>
    <property type="match status" value="1"/>
</dbReference>
<dbReference type="SMART" id="SM00086">
    <property type="entry name" value="PAC"/>
    <property type="match status" value="1"/>
</dbReference>
<dbReference type="SUPFAM" id="SSF55785">
    <property type="entry name" value="PYP-like sensor domain (PAS domain)"/>
    <property type="match status" value="1"/>
</dbReference>